<evidence type="ECO:0000256" key="5">
    <source>
        <dbReference type="ARBA" id="ARBA00022821"/>
    </source>
</evidence>
<dbReference type="InterPro" id="IPR027417">
    <property type="entry name" value="P-loop_NTPase"/>
</dbReference>
<keyword evidence="4" id="KW-0547">Nucleotide-binding</keyword>
<feature type="domain" description="Disease resistance N-terminal" evidence="7">
    <location>
        <begin position="1"/>
        <end position="77"/>
    </location>
</feature>
<reference evidence="8" key="1">
    <citation type="submission" date="2020-05" db="EMBL/GenBank/DDBJ databases">
        <title>WGS assembly of Panicum virgatum.</title>
        <authorList>
            <person name="Lovell J.T."/>
            <person name="Jenkins J."/>
            <person name="Shu S."/>
            <person name="Juenger T.E."/>
            <person name="Schmutz J."/>
        </authorList>
    </citation>
    <scope>NUCLEOTIDE SEQUENCE</scope>
    <source>
        <strain evidence="8">AP13</strain>
    </source>
</reference>
<evidence type="ECO:0000256" key="2">
    <source>
        <dbReference type="ARBA" id="ARBA00022614"/>
    </source>
</evidence>
<dbReference type="GO" id="GO:0043531">
    <property type="term" value="F:ADP binding"/>
    <property type="evidence" value="ECO:0007669"/>
    <property type="project" value="InterPro"/>
</dbReference>
<evidence type="ECO:0000259" key="7">
    <source>
        <dbReference type="Pfam" id="PF18052"/>
    </source>
</evidence>
<dbReference type="SUPFAM" id="SSF52540">
    <property type="entry name" value="P-loop containing nucleoside triphosphate hydrolases"/>
    <property type="match status" value="1"/>
</dbReference>
<dbReference type="Gene3D" id="1.20.5.4130">
    <property type="match status" value="1"/>
</dbReference>
<evidence type="ECO:0000256" key="4">
    <source>
        <dbReference type="ARBA" id="ARBA00022741"/>
    </source>
</evidence>
<dbReference type="Proteomes" id="UP000823388">
    <property type="component" value="Chromosome 2N"/>
</dbReference>
<accession>A0A8T0VAD0</accession>
<gene>
    <name evidence="8" type="ORF">PVAP13_2NG061742</name>
</gene>
<dbReference type="Pfam" id="PF18052">
    <property type="entry name" value="Rx_N"/>
    <property type="match status" value="1"/>
</dbReference>
<dbReference type="InterPro" id="IPR041118">
    <property type="entry name" value="Rx_N"/>
</dbReference>
<keyword evidence="5" id="KW-0611">Plant defense</keyword>
<protein>
    <submittedName>
        <fullName evidence="8">Uncharacterized protein</fullName>
    </submittedName>
</protein>
<keyword evidence="9" id="KW-1185">Reference proteome</keyword>
<feature type="domain" description="NB-ARC" evidence="6">
    <location>
        <begin position="163"/>
        <end position="244"/>
    </location>
</feature>
<name>A0A8T0VAD0_PANVG</name>
<dbReference type="InterPro" id="IPR002182">
    <property type="entry name" value="NB-ARC"/>
</dbReference>
<dbReference type="PANTHER" id="PTHR19338">
    <property type="entry name" value="TRANSLOCASE OF INNER MITOCHONDRIAL MEMBRANE 13 HOMOLOG"/>
    <property type="match status" value="1"/>
</dbReference>
<dbReference type="Pfam" id="PF00931">
    <property type="entry name" value="NB-ARC"/>
    <property type="match status" value="1"/>
</dbReference>
<dbReference type="PANTHER" id="PTHR19338:SF48">
    <property type="entry name" value="OS12G0166600 PROTEIN"/>
    <property type="match status" value="1"/>
</dbReference>
<evidence type="ECO:0000256" key="1">
    <source>
        <dbReference type="ARBA" id="ARBA00008894"/>
    </source>
</evidence>
<dbReference type="GO" id="GO:0006952">
    <property type="term" value="P:defense response"/>
    <property type="evidence" value="ECO:0007669"/>
    <property type="project" value="UniProtKB-KW"/>
</dbReference>
<dbReference type="Gene3D" id="3.40.50.300">
    <property type="entry name" value="P-loop containing nucleotide triphosphate hydrolases"/>
    <property type="match status" value="1"/>
</dbReference>
<comment type="similarity">
    <text evidence="1">Belongs to the disease resistance NB-LRR family.</text>
</comment>
<evidence type="ECO:0000259" key="6">
    <source>
        <dbReference type="Pfam" id="PF00931"/>
    </source>
</evidence>
<dbReference type="AlphaFoldDB" id="A0A8T0VAD0"/>
<comment type="caution">
    <text evidence="8">The sequence shown here is derived from an EMBL/GenBank/DDBJ whole genome shotgun (WGS) entry which is preliminary data.</text>
</comment>
<sequence>MGSILGKLDDQLLLRADEDEAAVQAIRQLRDGVATIGTKLAELSEVHDPPLTVTHWMRDARELSYDIEDCVDLFAVAWVDEVSGLFRTRVEEVMERYHRFRLEHILIRSRRRPPQAATKTEIEIASDEDPDTTVAPVGMEGPRAEIVTLLMKPKGDDEKELRQLKVVSILGVEGVGKSTLAQELWRFLGEDQFECRAFVKASKKPNMRMILRSILVQVRPNQQLSEACRVPDLIHDITKHLQDKS</sequence>
<proteinExistence type="inferred from homology"/>
<evidence type="ECO:0000256" key="3">
    <source>
        <dbReference type="ARBA" id="ARBA00022737"/>
    </source>
</evidence>
<keyword evidence="2" id="KW-0433">Leucine-rich repeat</keyword>
<dbReference type="EMBL" id="CM029040">
    <property type="protein sequence ID" value="KAG2631307.1"/>
    <property type="molecule type" value="Genomic_DNA"/>
</dbReference>
<organism evidence="8 9">
    <name type="scientific">Panicum virgatum</name>
    <name type="common">Blackwell switchgrass</name>
    <dbReference type="NCBI Taxonomy" id="38727"/>
    <lineage>
        <taxon>Eukaryota</taxon>
        <taxon>Viridiplantae</taxon>
        <taxon>Streptophyta</taxon>
        <taxon>Embryophyta</taxon>
        <taxon>Tracheophyta</taxon>
        <taxon>Spermatophyta</taxon>
        <taxon>Magnoliopsida</taxon>
        <taxon>Liliopsida</taxon>
        <taxon>Poales</taxon>
        <taxon>Poaceae</taxon>
        <taxon>PACMAD clade</taxon>
        <taxon>Panicoideae</taxon>
        <taxon>Panicodae</taxon>
        <taxon>Paniceae</taxon>
        <taxon>Panicinae</taxon>
        <taxon>Panicum</taxon>
        <taxon>Panicum sect. Hiantes</taxon>
    </lineage>
</organism>
<evidence type="ECO:0000313" key="8">
    <source>
        <dbReference type="EMBL" id="KAG2631307.1"/>
    </source>
</evidence>
<evidence type="ECO:0000313" key="9">
    <source>
        <dbReference type="Proteomes" id="UP000823388"/>
    </source>
</evidence>
<keyword evidence="3" id="KW-0677">Repeat</keyword>